<reference evidence="12 13" key="1">
    <citation type="journal article" date="2008" name="J. Bacteriol.">
        <title>Insights into plant cell wall degradation from the genome sequence of the soil bacterium Cellvibrio japonicus.</title>
        <authorList>
            <person name="Deboy R.T."/>
            <person name="Mongodin E.F."/>
            <person name="Fouts D.E."/>
            <person name="Tailford L.E."/>
            <person name="Khouri H."/>
            <person name="Emerson J.B."/>
            <person name="Mohamoud Y."/>
            <person name="Watkins K."/>
            <person name="Henrissat B."/>
            <person name="Gilbert H.J."/>
            <person name="Nelson K.E."/>
        </authorList>
    </citation>
    <scope>NUCLEOTIDE SEQUENCE [LARGE SCALE GENOMIC DNA]</scope>
    <source>
        <strain evidence="12 13">Ueda107</strain>
    </source>
</reference>
<evidence type="ECO:0000256" key="5">
    <source>
        <dbReference type="ARBA" id="ARBA00023295"/>
    </source>
</evidence>
<dbReference type="InterPro" id="IPR025705">
    <property type="entry name" value="Beta_hexosaminidase_sua/sub"/>
</dbReference>
<feature type="signal peptide" evidence="9">
    <location>
        <begin position="1"/>
        <end position="19"/>
    </location>
</feature>
<sequence>MKYLLPVLLLVLPFTLVNAADLPLLPYPHSVIQQSGQFLAGNQWNLVIKGKQTAELKTALERFRQRVTLQTGKTIRFVKGREKNAHLFIHIQSSEVIGNSLSSMDESYRLQVRPGRIELHAEQLVGVVRGLETLLQLVGLQRDVLALPLVDIQDKPRFIWRGLLLDSSRHFFSVASIKRQLDIMAAAKFNLFHWHLTDDQGWRLESKKFPRLQQFASDGQYYTREQVRDIVAYARDRGIHVLPEIDIPGHASAIAVAYPELMSAPGPYAMEYRWGVHKPTLNPANERVYEFVDQLIAEVVELFPFDYVHIGGDEVDPQHWQENADIQAFMQANGLVDHLALQAYFNQRVQKILSQHKRNMIGWDEIQHPDLPNNIVIHSWQGPDGVSNAIRHGFNAILSTGYYLDQPQTAAYHYRQDPLPQPPFRIDAPAVGESWQSWSFTLPRQRGRPVSGSFTLLDDGKQTRGFIDFAGKSRREVKVHRYTKNRAQFSLDTWMGPVEFDVNMDQRLGGKAWVGNVAYPVSGKQIAGSNHAQTGLPEPQVAPYVLRAEDYARVLGGEVALWSELVDEGTLDLRLWPRALAVAERLWSAQDRRDEVDLYQRLETTMTWARMSVGVQDQQQREIALRRLAAGAGIEPLAIFSEALEPAHYYHRQHQKSVSETYSKADHLNQLVDALPAENNFKQNQLAIFENELSVLDENDKKYLRKSLKTAFEKWNKNYQPLLDLVQKRKDLQGLLPLAERLNVLSELAMELLRNCEASTTLSPAQIVKAQAAVDQAKTMDQEMVIGAAWVVEKMLQSDAYCP</sequence>
<evidence type="ECO:0000256" key="1">
    <source>
        <dbReference type="ARBA" id="ARBA00001231"/>
    </source>
</evidence>
<dbReference type="InterPro" id="IPR015883">
    <property type="entry name" value="Glyco_hydro_20_cat"/>
</dbReference>
<evidence type="ECO:0000256" key="6">
    <source>
        <dbReference type="ARBA" id="ARBA00030512"/>
    </source>
</evidence>
<evidence type="ECO:0000313" key="12">
    <source>
        <dbReference type="EMBL" id="ACE84946.1"/>
    </source>
</evidence>
<keyword evidence="13" id="KW-1185">Reference proteome</keyword>
<dbReference type="SUPFAM" id="SSF55545">
    <property type="entry name" value="beta-N-acetylhexosaminidase-like domain"/>
    <property type="match status" value="1"/>
</dbReference>
<dbReference type="InterPro" id="IPR015882">
    <property type="entry name" value="HEX_bac_N"/>
</dbReference>
<dbReference type="RefSeq" id="WP_012486032.1">
    <property type="nucleotide sequence ID" value="NC_010995.1"/>
</dbReference>
<dbReference type="Gene3D" id="3.30.379.10">
    <property type="entry name" value="Chitobiase/beta-hexosaminidase domain 2-like"/>
    <property type="match status" value="1"/>
</dbReference>
<accession>B3PI11</accession>
<name>B3PI11_CELJU</name>
<evidence type="ECO:0000256" key="2">
    <source>
        <dbReference type="ARBA" id="ARBA00006285"/>
    </source>
</evidence>
<keyword evidence="5 12" id="KW-0326">Glycosidase</keyword>
<evidence type="ECO:0000259" key="10">
    <source>
        <dbReference type="Pfam" id="PF00728"/>
    </source>
</evidence>
<feature type="domain" description="Glycoside hydrolase family 20 catalytic" evidence="10">
    <location>
        <begin position="547"/>
        <end position="589"/>
    </location>
</feature>
<dbReference type="GO" id="GO:0030203">
    <property type="term" value="P:glycosaminoglycan metabolic process"/>
    <property type="evidence" value="ECO:0007669"/>
    <property type="project" value="TreeGrafter"/>
</dbReference>
<dbReference type="GO" id="GO:0005975">
    <property type="term" value="P:carbohydrate metabolic process"/>
    <property type="evidence" value="ECO:0007669"/>
    <property type="project" value="InterPro"/>
</dbReference>
<dbReference type="GO" id="GO:0004563">
    <property type="term" value="F:beta-N-acetylhexosaminidase activity"/>
    <property type="evidence" value="ECO:0007669"/>
    <property type="project" value="InterPro"/>
</dbReference>
<dbReference type="CAZy" id="GH20">
    <property type="family name" value="Glycoside Hydrolase Family 20"/>
</dbReference>
<dbReference type="PRINTS" id="PR00738">
    <property type="entry name" value="GLHYDRLASE20"/>
</dbReference>
<evidence type="ECO:0000256" key="4">
    <source>
        <dbReference type="ARBA" id="ARBA00022801"/>
    </source>
</evidence>
<dbReference type="Pfam" id="PF00728">
    <property type="entry name" value="Glyco_hydro_20"/>
    <property type="match status" value="2"/>
</dbReference>
<evidence type="ECO:0000256" key="7">
    <source>
        <dbReference type="ARBA" id="ARBA00033000"/>
    </source>
</evidence>
<dbReference type="Gene3D" id="3.20.20.80">
    <property type="entry name" value="Glycosidases"/>
    <property type="match status" value="2"/>
</dbReference>
<dbReference type="STRING" id="498211.CJA_0350"/>
<dbReference type="AlphaFoldDB" id="B3PI11"/>
<gene>
    <name evidence="12" type="primary">hex20A</name>
    <name evidence="12" type="ordered locus">CJA_0350</name>
</gene>
<proteinExistence type="inferred from homology"/>
<protein>
    <recommendedName>
        <fullName evidence="3">beta-N-acetylhexosaminidase</fullName>
        <ecNumber evidence="3">3.2.1.52</ecNumber>
    </recommendedName>
    <alternativeName>
        <fullName evidence="6">Beta-N-acetylhexosaminidase</fullName>
    </alternativeName>
    <alternativeName>
        <fullName evidence="7">N-acetyl-beta-glucosaminidase</fullName>
    </alternativeName>
</protein>
<dbReference type="EMBL" id="CP000934">
    <property type="protein sequence ID" value="ACE84946.1"/>
    <property type="molecule type" value="Genomic_DNA"/>
</dbReference>
<evidence type="ECO:0000256" key="3">
    <source>
        <dbReference type="ARBA" id="ARBA00012663"/>
    </source>
</evidence>
<feature type="domain" description="Glycoside hydrolase family 20 catalytic" evidence="10">
    <location>
        <begin position="158"/>
        <end position="412"/>
    </location>
</feature>
<feature type="active site" description="Proton donor" evidence="8">
    <location>
        <position position="314"/>
    </location>
</feature>
<keyword evidence="4 12" id="KW-0378">Hydrolase</keyword>
<feature type="chain" id="PRO_5002793964" description="beta-N-acetylhexosaminidase" evidence="9">
    <location>
        <begin position="20"/>
        <end position="803"/>
    </location>
</feature>
<feature type="domain" description="Beta-hexosaminidase bacterial type N-terminal" evidence="11">
    <location>
        <begin position="23"/>
        <end position="154"/>
    </location>
</feature>
<dbReference type="KEGG" id="cja:CJA_0350"/>
<dbReference type="SUPFAM" id="SSF51445">
    <property type="entry name" value="(Trans)glycosidases"/>
    <property type="match status" value="1"/>
</dbReference>
<comment type="catalytic activity">
    <reaction evidence="1">
        <text>Hydrolysis of terminal non-reducing N-acetyl-D-hexosamine residues in N-acetyl-beta-D-hexosaminides.</text>
        <dbReference type="EC" id="3.2.1.52"/>
    </reaction>
</comment>
<dbReference type="OrthoDB" id="9763537at2"/>
<dbReference type="PANTHER" id="PTHR22600:SF57">
    <property type="entry name" value="BETA-N-ACETYLHEXOSAMINIDASE"/>
    <property type="match status" value="1"/>
</dbReference>
<comment type="similarity">
    <text evidence="2">Belongs to the glycosyl hydrolase 20 family.</text>
</comment>
<dbReference type="Pfam" id="PF02838">
    <property type="entry name" value="Glyco_hydro_20b"/>
    <property type="match status" value="1"/>
</dbReference>
<dbReference type="InterPro" id="IPR017853">
    <property type="entry name" value="GH"/>
</dbReference>
<dbReference type="GO" id="GO:0016020">
    <property type="term" value="C:membrane"/>
    <property type="evidence" value="ECO:0007669"/>
    <property type="project" value="TreeGrafter"/>
</dbReference>
<dbReference type="eggNOG" id="COG3525">
    <property type="taxonomic scope" value="Bacteria"/>
</dbReference>
<dbReference type="InterPro" id="IPR029018">
    <property type="entry name" value="Hex-like_dom2"/>
</dbReference>
<organism evidence="12 13">
    <name type="scientific">Cellvibrio japonicus (strain Ueda107)</name>
    <name type="common">Pseudomonas fluorescens subsp. cellulosa</name>
    <dbReference type="NCBI Taxonomy" id="498211"/>
    <lineage>
        <taxon>Bacteria</taxon>
        <taxon>Pseudomonadati</taxon>
        <taxon>Pseudomonadota</taxon>
        <taxon>Gammaproteobacteria</taxon>
        <taxon>Cellvibrionales</taxon>
        <taxon>Cellvibrionaceae</taxon>
        <taxon>Cellvibrio</taxon>
    </lineage>
</organism>
<dbReference type="PANTHER" id="PTHR22600">
    <property type="entry name" value="BETA-HEXOSAMINIDASE"/>
    <property type="match status" value="1"/>
</dbReference>
<evidence type="ECO:0000256" key="9">
    <source>
        <dbReference type="SAM" id="SignalP"/>
    </source>
</evidence>
<dbReference type="Proteomes" id="UP000001036">
    <property type="component" value="Chromosome"/>
</dbReference>
<evidence type="ECO:0000313" key="13">
    <source>
        <dbReference type="Proteomes" id="UP000001036"/>
    </source>
</evidence>
<evidence type="ECO:0000259" key="11">
    <source>
        <dbReference type="Pfam" id="PF02838"/>
    </source>
</evidence>
<dbReference type="HOGENOM" id="CLU_007082_5_1_6"/>
<dbReference type="EC" id="3.2.1.52" evidence="3"/>
<dbReference type="CDD" id="cd06570">
    <property type="entry name" value="GH20_chitobiase-like_1"/>
    <property type="match status" value="1"/>
</dbReference>
<keyword evidence="9" id="KW-0732">Signal</keyword>
<evidence type="ECO:0000256" key="8">
    <source>
        <dbReference type="PIRSR" id="PIRSR625705-1"/>
    </source>
</evidence>